<dbReference type="InterPro" id="IPR036885">
    <property type="entry name" value="SWIB_MDM2_dom_sf"/>
</dbReference>
<dbReference type="PROSITE" id="PS51925">
    <property type="entry name" value="SWIB_MDM2"/>
    <property type="match status" value="1"/>
</dbReference>
<proteinExistence type="predicted"/>
<feature type="domain" description="DM2" evidence="3">
    <location>
        <begin position="139"/>
        <end position="222"/>
    </location>
</feature>
<feature type="region of interest" description="Disordered" evidence="2">
    <location>
        <begin position="1"/>
        <end position="46"/>
    </location>
</feature>
<keyword evidence="1" id="KW-0175">Coiled coil</keyword>
<feature type="compositionally biased region" description="Low complexity" evidence="2">
    <location>
        <begin position="19"/>
        <end position="46"/>
    </location>
</feature>
<sequence>MSSSVSQSKSNKMPKKTEPAPAAAPVVATPAAKAAPAAKGKKAPAQTEVVVPVVATPAVAAAPAEVRSADAILTAALEAVRAHAKAAAEASRALAHDLQEAAKAIKREARDSKRRRKVNPATLSPEARAAWEARRANNAFLKVRPLSDELCGFMGLASKSQKSQTDVTKFISGYVKSHSCFDPSFKRRILPDAKLAKLLRVTDKDEVTYLNLQTYLKVHFLKPATA</sequence>
<dbReference type="CDD" id="cd10567">
    <property type="entry name" value="SWIB-MDM2_like"/>
    <property type="match status" value="1"/>
</dbReference>
<evidence type="ECO:0000313" key="4">
    <source>
        <dbReference type="EMBL" id="QHS85951.1"/>
    </source>
</evidence>
<evidence type="ECO:0000256" key="2">
    <source>
        <dbReference type="SAM" id="MobiDB-lite"/>
    </source>
</evidence>
<dbReference type="InterPro" id="IPR003121">
    <property type="entry name" value="SWIB_MDM2_domain"/>
</dbReference>
<organism evidence="4">
    <name type="scientific">viral metagenome</name>
    <dbReference type="NCBI Taxonomy" id="1070528"/>
    <lineage>
        <taxon>unclassified sequences</taxon>
        <taxon>metagenomes</taxon>
        <taxon>organismal metagenomes</taxon>
    </lineage>
</organism>
<evidence type="ECO:0000259" key="3">
    <source>
        <dbReference type="PROSITE" id="PS51925"/>
    </source>
</evidence>
<reference evidence="4" key="1">
    <citation type="journal article" date="2020" name="Nature">
        <title>Giant virus diversity and host interactions through global metagenomics.</title>
        <authorList>
            <person name="Schulz F."/>
            <person name="Roux S."/>
            <person name="Paez-Espino D."/>
            <person name="Jungbluth S."/>
            <person name="Walsh D.A."/>
            <person name="Denef V.J."/>
            <person name="McMahon K.D."/>
            <person name="Konstantinidis K.T."/>
            <person name="Eloe-Fadrosh E.A."/>
            <person name="Kyrpides N.C."/>
            <person name="Woyke T."/>
        </authorList>
    </citation>
    <scope>NUCLEOTIDE SEQUENCE</scope>
    <source>
        <strain evidence="4">GVMAG-M-3300009185-7</strain>
    </source>
</reference>
<dbReference type="SUPFAM" id="SSF47592">
    <property type="entry name" value="SWIB/MDM2 domain"/>
    <property type="match status" value="1"/>
</dbReference>
<protein>
    <recommendedName>
        <fullName evidence="3">DM2 domain-containing protein</fullName>
    </recommendedName>
</protein>
<dbReference type="EMBL" id="MN739050">
    <property type="protein sequence ID" value="QHS85951.1"/>
    <property type="molecule type" value="Genomic_DNA"/>
</dbReference>
<dbReference type="AlphaFoldDB" id="A0A6C0B2E2"/>
<evidence type="ECO:0000256" key="1">
    <source>
        <dbReference type="SAM" id="Coils"/>
    </source>
</evidence>
<feature type="compositionally biased region" description="Low complexity" evidence="2">
    <location>
        <begin position="1"/>
        <end position="10"/>
    </location>
</feature>
<dbReference type="Pfam" id="PF02201">
    <property type="entry name" value="SWIB"/>
    <property type="match status" value="1"/>
</dbReference>
<dbReference type="Gene3D" id="1.10.245.10">
    <property type="entry name" value="SWIB/MDM2 domain"/>
    <property type="match status" value="1"/>
</dbReference>
<accession>A0A6C0B2E2</accession>
<name>A0A6C0B2E2_9ZZZZ</name>
<feature type="coiled-coil region" evidence="1">
    <location>
        <begin position="88"/>
        <end position="115"/>
    </location>
</feature>